<keyword evidence="2" id="KW-0472">Membrane</keyword>
<evidence type="ECO:0000256" key="2">
    <source>
        <dbReference type="SAM" id="Phobius"/>
    </source>
</evidence>
<evidence type="ECO:0000256" key="1">
    <source>
        <dbReference type="SAM" id="MobiDB-lite"/>
    </source>
</evidence>
<keyword evidence="2" id="KW-0812">Transmembrane</keyword>
<dbReference type="KEGG" id="kvr:CIB50_0001291"/>
<feature type="region of interest" description="Disordered" evidence="1">
    <location>
        <begin position="143"/>
        <end position="214"/>
    </location>
</feature>
<keyword evidence="4" id="KW-1185">Reference proteome</keyword>
<dbReference type="EMBL" id="CP059343">
    <property type="protein sequence ID" value="QMS56579.1"/>
    <property type="molecule type" value="Genomic_DNA"/>
</dbReference>
<dbReference type="RefSeq" id="WP_055083466.1">
    <property type="nucleotide sequence ID" value="NZ_CP059343.1"/>
</dbReference>
<feature type="transmembrane region" description="Helical" evidence="2">
    <location>
        <begin position="52"/>
        <end position="73"/>
    </location>
</feature>
<dbReference type="AlphaFoldDB" id="A0A7D7Q0I0"/>
<feature type="region of interest" description="Disordered" evidence="1">
    <location>
        <begin position="1"/>
        <end position="28"/>
    </location>
</feature>
<proteinExistence type="predicted"/>
<gene>
    <name evidence="3" type="ORF">CIB50_0001291</name>
</gene>
<reference evidence="3 4" key="2">
    <citation type="submission" date="2020-07" db="EMBL/GenBank/DDBJ databases">
        <title>Genome of starter culture bacteria Kocuria salsicia reveals its technological properties and safety for usage in meat industry.</title>
        <authorList>
            <person name="Michael M."/>
            <person name="Konstantin K."/>
            <person name="Evgenii K."/>
            <person name="Galina S."/>
            <person name="Oksana K."/>
            <person name="Andrei L."/>
        </authorList>
    </citation>
    <scope>NUCLEOTIDE SEQUENCE [LARGE SCALE GENOMIC DNA]</scope>
    <source>
        <strain evidence="3 4">80</strain>
    </source>
</reference>
<feature type="compositionally biased region" description="Basic and acidic residues" evidence="1">
    <location>
        <begin position="1"/>
        <end position="15"/>
    </location>
</feature>
<feature type="compositionally biased region" description="Polar residues" evidence="1">
    <location>
        <begin position="147"/>
        <end position="160"/>
    </location>
</feature>
<reference evidence="4" key="1">
    <citation type="submission" date="2017-08" db="EMBL/GenBank/DDBJ databases">
        <title>Draft Genome Sequence of Kocuria varians 80.</title>
        <authorList>
            <person name="Minaev M."/>
            <person name="Kurbakov K.A."/>
            <person name="Solodovnikova G.I."/>
            <person name="Kuznetsova O.A."/>
            <person name="Lisitsyn A.B."/>
        </authorList>
    </citation>
    <scope>NUCLEOTIDE SEQUENCE [LARGE SCALE GENOMIC DNA]</scope>
    <source>
        <strain evidence="4">80</strain>
    </source>
</reference>
<name>A0A7D7Q0I0_KOCVA</name>
<accession>A0A7D7Q0I0</accession>
<feature type="compositionally biased region" description="Low complexity" evidence="1">
    <location>
        <begin position="162"/>
        <end position="214"/>
    </location>
</feature>
<feature type="transmembrane region" description="Helical" evidence="2">
    <location>
        <begin position="85"/>
        <end position="110"/>
    </location>
</feature>
<evidence type="ECO:0000313" key="4">
    <source>
        <dbReference type="Proteomes" id="UP000216825"/>
    </source>
</evidence>
<sequence>MHESGPRGTAPHDQRPGGPATGPRQDGSGWVRLATAGAGLSVLSSALVMGGIWSTAAGVLAAVTGTVLALVALVRSRGTTSRGVVTALAILAIAWGVLNAVGGGTRLVVWPASEAFQQCTENALTLSSTERCEQQLTDNVWHHFSGTPLQTGFPQDSASPTAGPNASPGADASADPSARTTSSATPGSDPTTASPSASASAAPSPTPTTSPTDR</sequence>
<dbReference type="Proteomes" id="UP000216825">
    <property type="component" value="Chromosome"/>
</dbReference>
<protein>
    <submittedName>
        <fullName evidence="3">Uncharacterized protein</fullName>
    </submittedName>
</protein>
<evidence type="ECO:0000313" key="3">
    <source>
        <dbReference type="EMBL" id="QMS56579.1"/>
    </source>
</evidence>
<organism evidence="3 4">
    <name type="scientific">Kocuria varians</name>
    <name type="common">Micrococcus varians</name>
    <dbReference type="NCBI Taxonomy" id="1272"/>
    <lineage>
        <taxon>Bacteria</taxon>
        <taxon>Bacillati</taxon>
        <taxon>Actinomycetota</taxon>
        <taxon>Actinomycetes</taxon>
        <taxon>Micrococcales</taxon>
        <taxon>Micrococcaceae</taxon>
        <taxon>Kocuria</taxon>
    </lineage>
</organism>
<keyword evidence="2" id="KW-1133">Transmembrane helix</keyword>